<protein>
    <submittedName>
        <fullName evidence="1">Uncharacterized protein</fullName>
    </submittedName>
</protein>
<sequence>MCVEFFSYFDEHLNLNGRDKDLCFKFSYGKTLSSFINDRIGDDGRAG</sequence>
<evidence type="ECO:0000313" key="2">
    <source>
        <dbReference type="Proteomes" id="UP001062443"/>
    </source>
</evidence>
<evidence type="ECO:0000313" key="1">
    <source>
        <dbReference type="EMBL" id="GBR47390.1"/>
    </source>
</evidence>
<gene>
    <name evidence="1" type="ORF">AA106556_1431</name>
</gene>
<name>A0ABQ0QJV8_9PROT</name>
<keyword evidence="2" id="KW-1185">Reference proteome</keyword>
<proteinExistence type="predicted"/>
<organism evidence="1 2">
    <name type="scientific">Neokomagataea tanensis NBRC 106556</name>
    <dbReference type="NCBI Taxonomy" id="1223519"/>
    <lineage>
        <taxon>Bacteria</taxon>
        <taxon>Pseudomonadati</taxon>
        <taxon>Pseudomonadota</taxon>
        <taxon>Alphaproteobacteria</taxon>
        <taxon>Acetobacterales</taxon>
        <taxon>Acetobacteraceae</taxon>
        <taxon>Neokomagataea</taxon>
    </lineage>
</organism>
<dbReference type="Proteomes" id="UP001062443">
    <property type="component" value="Unassembled WGS sequence"/>
</dbReference>
<comment type="caution">
    <text evidence="1">The sequence shown here is derived from an EMBL/GenBank/DDBJ whole genome shotgun (WGS) entry which is preliminary data.</text>
</comment>
<dbReference type="EMBL" id="BAQB01000022">
    <property type="protein sequence ID" value="GBR47390.1"/>
    <property type="molecule type" value="Genomic_DNA"/>
</dbReference>
<accession>A0ABQ0QJV8</accession>
<reference evidence="1" key="1">
    <citation type="submission" date="2013-04" db="EMBL/GenBank/DDBJ databases">
        <title>The genome sequencing project of 58 acetic acid bacteria.</title>
        <authorList>
            <person name="Okamoto-Kainuma A."/>
            <person name="Ishikawa M."/>
            <person name="Umino S."/>
            <person name="Koizumi Y."/>
            <person name="Shiwa Y."/>
            <person name="Yoshikawa H."/>
            <person name="Matsutani M."/>
            <person name="Matsushita K."/>
        </authorList>
    </citation>
    <scope>NUCLEOTIDE SEQUENCE</scope>
    <source>
        <strain evidence="1">NBRC 106556</strain>
    </source>
</reference>